<evidence type="ECO:0000313" key="2">
    <source>
        <dbReference type="EMBL" id="RZU53382.1"/>
    </source>
</evidence>
<reference evidence="2 3" key="1">
    <citation type="submission" date="2019-02" db="EMBL/GenBank/DDBJ databases">
        <title>Sequencing the genomes of 1000 actinobacteria strains.</title>
        <authorList>
            <person name="Klenk H.-P."/>
        </authorList>
    </citation>
    <scope>NUCLEOTIDE SEQUENCE [LARGE SCALE GENOMIC DNA]</scope>
    <source>
        <strain evidence="2 3">DSM 45162</strain>
    </source>
</reference>
<comment type="caution">
    <text evidence="2">The sequence shown here is derived from an EMBL/GenBank/DDBJ whole genome shotgun (WGS) entry which is preliminary data.</text>
</comment>
<dbReference type="AlphaFoldDB" id="A0A4Q7ZQI2"/>
<gene>
    <name evidence="2" type="ORF">EV385_5305</name>
</gene>
<protein>
    <submittedName>
        <fullName evidence="2">Uncharacterized protein</fullName>
    </submittedName>
</protein>
<dbReference type="Proteomes" id="UP000292564">
    <property type="component" value="Unassembled WGS sequence"/>
</dbReference>
<dbReference type="EMBL" id="SHKY01000001">
    <property type="protein sequence ID" value="RZU53382.1"/>
    <property type="molecule type" value="Genomic_DNA"/>
</dbReference>
<evidence type="ECO:0000313" key="3">
    <source>
        <dbReference type="Proteomes" id="UP000292564"/>
    </source>
</evidence>
<keyword evidence="3" id="KW-1185">Reference proteome</keyword>
<feature type="region of interest" description="Disordered" evidence="1">
    <location>
        <begin position="1"/>
        <end position="36"/>
    </location>
</feature>
<proteinExistence type="predicted"/>
<sequence length="56" mass="5595">MDGSVPRATSPGATLRAGLDGNLHLGPSGPLPGDGRLLGVERAVAQQAYGQVGEAR</sequence>
<organism evidence="2 3">
    <name type="scientific">Krasilnikovia cinnamomea</name>
    <dbReference type="NCBI Taxonomy" id="349313"/>
    <lineage>
        <taxon>Bacteria</taxon>
        <taxon>Bacillati</taxon>
        <taxon>Actinomycetota</taxon>
        <taxon>Actinomycetes</taxon>
        <taxon>Micromonosporales</taxon>
        <taxon>Micromonosporaceae</taxon>
        <taxon>Krasilnikovia</taxon>
    </lineage>
</organism>
<evidence type="ECO:0000256" key="1">
    <source>
        <dbReference type="SAM" id="MobiDB-lite"/>
    </source>
</evidence>
<accession>A0A4Q7ZQI2</accession>
<name>A0A4Q7ZQI2_9ACTN</name>